<dbReference type="SUPFAM" id="SSF89796">
    <property type="entry name" value="CoA-transferase family III (CaiB/BaiF)"/>
    <property type="match status" value="2"/>
</dbReference>
<proteinExistence type="inferred from homology"/>
<dbReference type="Pfam" id="PF02515">
    <property type="entry name" value="CoA_transf_3"/>
    <property type="match status" value="1"/>
</dbReference>
<dbReference type="InterPro" id="IPR023606">
    <property type="entry name" value="CoA-Trfase_III_dom_1_sf"/>
</dbReference>
<feature type="region of interest" description="Disordered" evidence="2">
    <location>
        <begin position="79"/>
        <end position="107"/>
    </location>
</feature>
<evidence type="ECO:0000256" key="1">
    <source>
        <dbReference type="ARBA" id="ARBA00008383"/>
    </source>
</evidence>
<dbReference type="Gene3D" id="3.40.50.10540">
    <property type="entry name" value="Crotonobetainyl-coa:carnitine coa-transferase, domain 1"/>
    <property type="match status" value="1"/>
</dbReference>
<dbReference type="RefSeq" id="XP_016629989.1">
    <property type="nucleotide sequence ID" value="XM_016779070.1"/>
</dbReference>
<accession>A0A0D2IFJ1</accession>
<dbReference type="VEuPathDB" id="FungiDB:Z520_08574"/>
<organism evidence="3 4">
    <name type="scientific">Fonsecaea multimorphosa CBS 102226</name>
    <dbReference type="NCBI Taxonomy" id="1442371"/>
    <lineage>
        <taxon>Eukaryota</taxon>
        <taxon>Fungi</taxon>
        <taxon>Dikarya</taxon>
        <taxon>Ascomycota</taxon>
        <taxon>Pezizomycotina</taxon>
        <taxon>Eurotiomycetes</taxon>
        <taxon>Chaetothyriomycetidae</taxon>
        <taxon>Chaetothyriales</taxon>
        <taxon>Herpotrichiellaceae</taxon>
        <taxon>Fonsecaea</taxon>
    </lineage>
</organism>
<evidence type="ECO:0000256" key="2">
    <source>
        <dbReference type="SAM" id="MobiDB-lite"/>
    </source>
</evidence>
<dbReference type="PANTHER" id="PTHR48229:SF1">
    <property type="entry name" value="ALPHA METHYLACYL-COA RACEMASE-RELATED"/>
    <property type="match status" value="1"/>
</dbReference>
<sequence>MVESRFCFSDNNFIGCSSKSASLSGITDTRLGSTSREETRKGLSYVVGTWSAITVTTISHCIPGSLSVCERGFSRGPRDLERLPNAGSHPTRKVPDTPTQLKELSPPSIDIYPGPGTFVDNEAPNIPKDPRRVFELLARATPGFTQDRRLWDSVSFEGSAEPIAPGPLKAPVLAAALHAMCGVVAKELLEQRDGCRSDHHSTINTDHAALWLGTTAITKRNGITVPQLSKSVKLGEIFPKDLEKDTFKTPTRLRTTACYPTKKEGVWFQLHGSLNADPVLRAIGLDPATPCESREEAYKIIGEEVRKFEPEQLEMIHVYKGLCGSMCHTPEAWRQTQMHKELSKHPLVNYTHVPYMVPTPAVPFFPAPSRDKRPLAGIKVVELVRIIAGPVIGNTLASLGADVIRVNCSRLPDFNSLQLTLNAGVRTADLDLSKAEDLSKLKELIQEADVFIQGYRPGVFKRKGLGLHEVLDMASKRGKGIVYVEENCYGPDGPFHDRPGWQQIADAACGCSYVTGKYLGHTDGRCVLPALPVPDMLTGLIGAIGTMMAIRDRARHGGSYHVFASLMAAAAVLLEPEVGLYPPEVTQKCDERFRWGAVDPSLFVLELLAVVVEAWQRVLPEYFGSDATWTTKLNGEWGHFELLKPVLQFEDQEVSPRWLTAPEPNCRHESHEISFRQTAAPITTIMNAH</sequence>
<dbReference type="InterPro" id="IPR052985">
    <property type="entry name" value="CoA-trans_III_biosynth/detox"/>
</dbReference>
<dbReference type="EMBL" id="KN848080">
    <property type="protein sequence ID" value="KIX95866.1"/>
    <property type="molecule type" value="Genomic_DNA"/>
</dbReference>
<reference evidence="3 4" key="1">
    <citation type="submission" date="2015-01" db="EMBL/GenBank/DDBJ databases">
        <title>The Genome Sequence of Fonsecaea multimorphosa CBS 102226.</title>
        <authorList>
            <consortium name="The Broad Institute Genomics Platform"/>
            <person name="Cuomo C."/>
            <person name="de Hoog S."/>
            <person name="Gorbushina A."/>
            <person name="Stielow B."/>
            <person name="Teixiera M."/>
            <person name="Abouelleil A."/>
            <person name="Chapman S.B."/>
            <person name="Priest M."/>
            <person name="Young S.K."/>
            <person name="Wortman J."/>
            <person name="Nusbaum C."/>
            <person name="Birren B."/>
        </authorList>
    </citation>
    <scope>NUCLEOTIDE SEQUENCE [LARGE SCALE GENOMIC DNA]</scope>
    <source>
        <strain evidence="3 4">CBS 102226</strain>
    </source>
</reference>
<dbReference type="GO" id="GO:0003824">
    <property type="term" value="F:catalytic activity"/>
    <property type="evidence" value="ECO:0007669"/>
    <property type="project" value="InterPro"/>
</dbReference>
<dbReference type="Proteomes" id="UP000053411">
    <property type="component" value="Unassembled WGS sequence"/>
</dbReference>
<evidence type="ECO:0008006" key="5">
    <source>
        <dbReference type="Google" id="ProtNLM"/>
    </source>
</evidence>
<protein>
    <recommendedName>
        <fullName evidence="5">Alpha methylacyl-CoA racemase</fullName>
    </recommendedName>
</protein>
<keyword evidence="4" id="KW-1185">Reference proteome</keyword>
<dbReference type="InterPro" id="IPR003673">
    <property type="entry name" value="CoA-Trfase_fam_III"/>
</dbReference>
<dbReference type="AlphaFoldDB" id="A0A0D2IFJ1"/>
<name>A0A0D2IFJ1_9EURO</name>
<gene>
    <name evidence="3" type="ORF">Z520_08574</name>
</gene>
<dbReference type="OrthoDB" id="2308815at2759"/>
<evidence type="ECO:0000313" key="4">
    <source>
        <dbReference type="Proteomes" id="UP000053411"/>
    </source>
</evidence>
<evidence type="ECO:0000313" key="3">
    <source>
        <dbReference type="EMBL" id="KIX95866.1"/>
    </source>
</evidence>
<dbReference type="GeneID" id="27714320"/>
<comment type="similarity">
    <text evidence="1">Belongs to the CoA-transferase III family.</text>
</comment>
<dbReference type="PANTHER" id="PTHR48229">
    <property type="entry name" value="CAIB/BAIF FAMILY ENZYME (AFU_ORTHOLOGUE AFUA_1G05360)-RELATED"/>
    <property type="match status" value="1"/>
</dbReference>
<dbReference type="STRING" id="1442371.A0A0D2IFJ1"/>